<dbReference type="PANTHER" id="PTHR13817">
    <property type="entry name" value="TITIN"/>
    <property type="match status" value="1"/>
</dbReference>
<dbReference type="InterPro" id="IPR036116">
    <property type="entry name" value="FN3_sf"/>
</dbReference>
<evidence type="ECO:0000256" key="2">
    <source>
        <dbReference type="ARBA" id="ARBA00023295"/>
    </source>
</evidence>
<dbReference type="RefSeq" id="WP_110568066.1">
    <property type="nucleotide sequence ID" value="NZ_PYBV01000057.1"/>
</dbReference>
<feature type="region of interest" description="Disordered" evidence="4">
    <location>
        <begin position="875"/>
        <end position="897"/>
    </location>
</feature>
<comment type="caution">
    <text evidence="7">The sequence shown here is derived from an EMBL/GenBank/DDBJ whole genome shotgun (WGS) entry which is preliminary data.</text>
</comment>
<accession>A0A318NEK1</accession>
<dbReference type="GO" id="GO:0016020">
    <property type="term" value="C:membrane"/>
    <property type="evidence" value="ECO:0007669"/>
    <property type="project" value="InterPro"/>
</dbReference>
<evidence type="ECO:0000256" key="4">
    <source>
        <dbReference type="SAM" id="MobiDB-lite"/>
    </source>
</evidence>
<dbReference type="OrthoDB" id="3225333at2"/>
<proteinExistence type="predicted"/>
<evidence type="ECO:0000313" key="7">
    <source>
        <dbReference type="EMBL" id="PYC63916.1"/>
    </source>
</evidence>
<dbReference type="Proteomes" id="UP000248333">
    <property type="component" value="Unassembled WGS sequence"/>
</dbReference>
<feature type="domain" description="Fibronectin type-III" evidence="6">
    <location>
        <begin position="161"/>
        <end position="256"/>
    </location>
</feature>
<dbReference type="PANTHER" id="PTHR13817:SF166">
    <property type="entry name" value="NEURONAL IGCAM-RELATED"/>
    <property type="match status" value="1"/>
</dbReference>
<reference evidence="7 8" key="1">
    <citation type="submission" date="2018-03" db="EMBL/GenBank/DDBJ databases">
        <title>Bioinformatic expansion and discovery of thiopeptide antibiotics.</title>
        <authorList>
            <person name="Schwalen C.J."/>
            <person name="Hudson G.A."/>
            <person name="Mitchell D.A."/>
        </authorList>
    </citation>
    <scope>NUCLEOTIDE SEQUENCE [LARGE SCALE GENOMIC DNA]</scope>
    <source>
        <strain evidence="7 8">NRRL 8041</strain>
    </source>
</reference>
<keyword evidence="8" id="KW-1185">Reference proteome</keyword>
<dbReference type="Pfam" id="PF00041">
    <property type="entry name" value="fn3"/>
    <property type="match status" value="2"/>
</dbReference>
<dbReference type="CDD" id="cd00063">
    <property type="entry name" value="FN3"/>
    <property type="match status" value="2"/>
</dbReference>
<keyword evidence="3" id="KW-0119">Carbohydrate metabolism</keyword>
<dbReference type="InterPro" id="IPR015919">
    <property type="entry name" value="Cadherin-like_sf"/>
</dbReference>
<evidence type="ECO:0000259" key="6">
    <source>
        <dbReference type="PROSITE" id="PS50853"/>
    </source>
</evidence>
<dbReference type="PRINTS" id="PR00014">
    <property type="entry name" value="FNTYPEIII"/>
</dbReference>
<dbReference type="AlphaFoldDB" id="A0A318NEK1"/>
<dbReference type="GO" id="GO:0005509">
    <property type="term" value="F:calcium ion binding"/>
    <property type="evidence" value="ECO:0007669"/>
    <property type="project" value="InterPro"/>
</dbReference>
<keyword evidence="5" id="KW-0732">Signal</keyword>
<dbReference type="SUPFAM" id="SSF49265">
    <property type="entry name" value="Fibronectin type III"/>
    <property type="match status" value="1"/>
</dbReference>
<dbReference type="SUPFAM" id="SSF49313">
    <property type="entry name" value="Cadherin-like"/>
    <property type="match status" value="2"/>
</dbReference>
<keyword evidence="2" id="KW-0326">Glycosidase</keyword>
<dbReference type="GO" id="GO:0016798">
    <property type="term" value="F:hydrolase activity, acting on glycosyl bonds"/>
    <property type="evidence" value="ECO:0007669"/>
    <property type="project" value="UniProtKB-KW"/>
</dbReference>
<feature type="domain" description="Fibronectin type-III" evidence="6">
    <location>
        <begin position="67"/>
        <end position="160"/>
    </location>
</feature>
<dbReference type="InterPro" id="IPR050964">
    <property type="entry name" value="Striated_Muscle_Regulatory"/>
</dbReference>
<keyword evidence="2" id="KW-0378">Hydrolase</keyword>
<evidence type="ECO:0000256" key="3">
    <source>
        <dbReference type="ARBA" id="ARBA00023326"/>
    </source>
</evidence>
<protein>
    <recommendedName>
        <fullName evidence="6">Fibronectin type-III domain-containing protein</fullName>
    </recommendedName>
</protein>
<name>A0A318NEK1_9ACTN</name>
<dbReference type="Gene3D" id="2.60.40.10">
    <property type="entry name" value="Immunoglobulins"/>
    <property type="match status" value="4"/>
</dbReference>
<evidence type="ECO:0000313" key="8">
    <source>
        <dbReference type="Proteomes" id="UP000248333"/>
    </source>
</evidence>
<evidence type="ECO:0000256" key="1">
    <source>
        <dbReference type="ARBA" id="ARBA00022737"/>
    </source>
</evidence>
<dbReference type="Pfam" id="PF05345">
    <property type="entry name" value="He_PIG"/>
    <property type="match status" value="2"/>
</dbReference>
<feature type="compositionally biased region" description="Basic and acidic residues" evidence="4">
    <location>
        <begin position="876"/>
        <end position="887"/>
    </location>
</feature>
<dbReference type="SMART" id="SM00060">
    <property type="entry name" value="FN3"/>
    <property type="match status" value="2"/>
</dbReference>
<feature type="chain" id="PRO_5016309011" description="Fibronectin type-III domain-containing protein" evidence="5">
    <location>
        <begin position="35"/>
        <end position="897"/>
    </location>
</feature>
<feature type="signal peptide" evidence="5">
    <location>
        <begin position="1"/>
        <end position="34"/>
    </location>
</feature>
<sequence>MSPVLRARPRAVTACAAILALIMSLLVAPTAASARAPSRAPTPAIAPVTAPAVALERVAQAAAPAQPPAAPAKPTASWRAGTATVKWKAPADRGSALTGYVVTAYRNGKKAKTVTFDESKTTQKVEGLTAKGTYTFTVAAKNAEGTGPASKPSAGAKIMALPSAPTIIAVTADTATALLSWTPGPNGGSPITNYIVTPWVGGVRHPAQTFGASTTNTVTGLIPTTAYRFTVAARTAEGTGPDSPLSDLVIANVSPTLLFEHPTEATVGIAYVATLNITHGVPPFTWSIASGSLPPGMLLNPQTNGISGVPTTPGEYPVVIRVNDANGQTGTRLIVLVVNQAPTLTFPPPPLGEVDAPYAEQLNVVGGTAPFVWSLASGALPPGLTLDPATGLVSGRPTLVGAFPSTVRVTDANGKSATRAIRILIQPESVATLTASTNATTFGTAVQFQVIVGPGVAEGSVTLIDELPNGVETPLGTFPLALNVASFQIYVPAFGHNQFRAQYDGTGPLGEAVSNEVVVEVSALPRQVAIDQFAQSGISGLTDQFVSIVNSTAINLPIAGFKVEAPGGLSITIPGSARPLPPRRGYLIAAANYSLYNIQPDLIVPSLGQGGFRVVAPDAANTVTDRAGSTPGFSEGPPLPAFNAPPFVPHAWNRLRIAGNLKDTANNQADFRLVATVLGPINGVPSTLGSPSPQNTLGTYQQNAAVQSTLFDPNVAASVAPNRVRTPNSLVIRRTLTNRSSAPITQARIRITSLSAENGAPYPGGPSPAVHSNLRLVNPANATTSITISDGRTLLVRNLSMDSPATNPPGGGLGTTLTIPLDLGGLAPGASINIALTFAVDTPGSWWVAYDVDAIGGGVVPTVAASAKGAKATKQRAADAKRLKESQKLTVDSGTFR</sequence>
<dbReference type="InterPro" id="IPR003961">
    <property type="entry name" value="FN3_dom"/>
</dbReference>
<feature type="compositionally biased region" description="Polar residues" evidence="4">
    <location>
        <begin position="888"/>
        <end position="897"/>
    </location>
</feature>
<evidence type="ECO:0000256" key="5">
    <source>
        <dbReference type="SAM" id="SignalP"/>
    </source>
</evidence>
<dbReference type="EMBL" id="PYBV01000057">
    <property type="protein sequence ID" value="PYC63916.1"/>
    <property type="molecule type" value="Genomic_DNA"/>
</dbReference>
<dbReference type="InterPro" id="IPR013783">
    <property type="entry name" value="Ig-like_fold"/>
</dbReference>
<keyword evidence="3" id="KW-0624">Polysaccharide degradation</keyword>
<dbReference type="GO" id="GO:0000272">
    <property type="term" value="P:polysaccharide catabolic process"/>
    <property type="evidence" value="ECO:0007669"/>
    <property type="project" value="UniProtKB-KW"/>
</dbReference>
<dbReference type="PROSITE" id="PS50853">
    <property type="entry name" value="FN3"/>
    <property type="match status" value="2"/>
</dbReference>
<organism evidence="7 8">
    <name type="scientific">Micromonospora arborensis</name>
    <dbReference type="NCBI Taxonomy" id="2116518"/>
    <lineage>
        <taxon>Bacteria</taxon>
        <taxon>Bacillati</taxon>
        <taxon>Actinomycetota</taxon>
        <taxon>Actinomycetes</taxon>
        <taxon>Micromonosporales</taxon>
        <taxon>Micromonosporaceae</taxon>
        <taxon>Micromonospora</taxon>
    </lineage>
</organism>
<keyword evidence="1" id="KW-0677">Repeat</keyword>
<gene>
    <name evidence="7" type="ORF">C7C45_30860</name>
</gene>